<dbReference type="GO" id="GO:0005121">
    <property type="term" value="F:Toll binding"/>
    <property type="evidence" value="ECO:0007669"/>
    <property type="project" value="TreeGrafter"/>
</dbReference>
<dbReference type="GO" id="GO:0005615">
    <property type="term" value="C:extracellular space"/>
    <property type="evidence" value="ECO:0007669"/>
    <property type="project" value="UniProtKB-ARBA"/>
</dbReference>
<accession>A0A9P0XGP5</accession>
<keyword evidence="1" id="KW-0732">Signal</keyword>
<evidence type="ECO:0000313" key="6">
    <source>
        <dbReference type="Proteomes" id="UP001152562"/>
    </source>
</evidence>
<keyword evidence="3" id="KW-0325">Glycoprotein</keyword>
<sequence>MAWKYIFWFSLMTSYKAEETEWRSGDLPPNIPPDGTYKILNRFVKPFINRRVMDSSIVFPDLTSRSDIDIFSQIPEDCKTLGICEDIPNYPADIVSSAIHQIEHENKFKFNKDVLEPPQLAERIGPEEESIDLCSSMERIFIPKVAQDVNKDWFLIVNDKQKPRQTFRVEICRGGENASCSSIVFFQKGYKGSCVQKYVLRNMIALNDKNEIIERPFQVPSCCSCVAKAV</sequence>
<dbReference type="InterPro" id="IPR032104">
    <property type="entry name" value="Spaetzle"/>
</dbReference>
<evidence type="ECO:0000256" key="1">
    <source>
        <dbReference type="ARBA" id="ARBA00022729"/>
    </source>
</evidence>
<dbReference type="PANTHER" id="PTHR23199">
    <property type="entry name" value="NEUROTROPHIN 1-RELATED"/>
    <property type="match status" value="1"/>
</dbReference>
<dbReference type="AlphaFoldDB" id="A0A9P0XGP5"/>
<dbReference type="GO" id="GO:0008083">
    <property type="term" value="F:growth factor activity"/>
    <property type="evidence" value="ECO:0007669"/>
    <property type="project" value="TreeGrafter"/>
</dbReference>
<gene>
    <name evidence="5" type="ORF">PIBRA_LOCUS11671</name>
</gene>
<dbReference type="Pfam" id="PF16077">
    <property type="entry name" value="Spaetzle"/>
    <property type="match status" value="1"/>
</dbReference>
<evidence type="ECO:0000259" key="4">
    <source>
        <dbReference type="Pfam" id="PF16077"/>
    </source>
</evidence>
<dbReference type="InterPro" id="IPR029034">
    <property type="entry name" value="Cystine-knot_cytokine"/>
</dbReference>
<keyword evidence="2" id="KW-1015">Disulfide bond</keyword>
<organism evidence="5 6">
    <name type="scientific">Pieris brassicae</name>
    <name type="common">White butterfly</name>
    <name type="synonym">Large white butterfly</name>
    <dbReference type="NCBI Taxonomy" id="7116"/>
    <lineage>
        <taxon>Eukaryota</taxon>
        <taxon>Metazoa</taxon>
        <taxon>Ecdysozoa</taxon>
        <taxon>Arthropoda</taxon>
        <taxon>Hexapoda</taxon>
        <taxon>Insecta</taxon>
        <taxon>Pterygota</taxon>
        <taxon>Neoptera</taxon>
        <taxon>Endopterygota</taxon>
        <taxon>Lepidoptera</taxon>
        <taxon>Glossata</taxon>
        <taxon>Ditrysia</taxon>
        <taxon>Papilionoidea</taxon>
        <taxon>Pieridae</taxon>
        <taxon>Pierinae</taxon>
        <taxon>Pieris</taxon>
    </lineage>
</organism>
<dbReference type="GO" id="GO:0045087">
    <property type="term" value="P:innate immune response"/>
    <property type="evidence" value="ECO:0007669"/>
    <property type="project" value="TreeGrafter"/>
</dbReference>
<evidence type="ECO:0000256" key="3">
    <source>
        <dbReference type="ARBA" id="ARBA00023180"/>
    </source>
</evidence>
<keyword evidence="6" id="KW-1185">Reference proteome</keyword>
<dbReference type="PANTHER" id="PTHR23199:SF12">
    <property type="entry name" value="NEUROTROPHIN 1-RELATED"/>
    <property type="match status" value="1"/>
</dbReference>
<dbReference type="GO" id="GO:0021556">
    <property type="term" value="P:central nervous system formation"/>
    <property type="evidence" value="ECO:0007669"/>
    <property type="project" value="TreeGrafter"/>
</dbReference>
<dbReference type="InterPro" id="IPR052444">
    <property type="entry name" value="Spz/Toll_ligand-like"/>
</dbReference>
<proteinExistence type="predicted"/>
<protein>
    <recommendedName>
        <fullName evidence="4">Spaetzle domain-containing protein</fullName>
    </recommendedName>
</protein>
<evidence type="ECO:0000313" key="5">
    <source>
        <dbReference type="EMBL" id="CAH4035624.1"/>
    </source>
</evidence>
<dbReference type="EMBL" id="CALOZG010000042">
    <property type="protein sequence ID" value="CAH4035624.1"/>
    <property type="molecule type" value="Genomic_DNA"/>
</dbReference>
<dbReference type="SUPFAM" id="SSF57501">
    <property type="entry name" value="Cystine-knot cytokines"/>
    <property type="match status" value="1"/>
</dbReference>
<dbReference type="Gene3D" id="2.10.90.10">
    <property type="entry name" value="Cystine-knot cytokines"/>
    <property type="match status" value="1"/>
</dbReference>
<dbReference type="Proteomes" id="UP001152562">
    <property type="component" value="Unassembled WGS sequence"/>
</dbReference>
<name>A0A9P0XGP5_PIEBR</name>
<reference evidence="5" key="1">
    <citation type="submission" date="2022-05" db="EMBL/GenBank/DDBJ databases">
        <authorList>
            <person name="Okamura Y."/>
        </authorList>
    </citation>
    <scope>NUCLEOTIDE SEQUENCE</scope>
</reference>
<comment type="caution">
    <text evidence="5">The sequence shown here is derived from an EMBL/GenBank/DDBJ whole genome shotgun (WGS) entry which is preliminary data.</text>
</comment>
<evidence type="ECO:0000256" key="2">
    <source>
        <dbReference type="ARBA" id="ARBA00023157"/>
    </source>
</evidence>
<feature type="domain" description="Spaetzle" evidence="4">
    <location>
        <begin position="132"/>
        <end position="226"/>
    </location>
</feature>